<organism evidence="1 2">
    <name type="scientific">Serratia phage MTx</name>
    <dbReference type="NCBI Taxonomy" id="2557553"/>
    <lineage>
        <taxon>Viruses</taxon>
        <taxon>Duplodnaviria</taxon>
        <taxon>Heunggongvirae</taxon>
        <taxon>Uroviricota</taxon>
        <taxon>Caudoviricetes</taxon>
        <taxon>Lindbergviridae</taxon>
        <taxon>Myosmarvirus</taxon>
        <taxon>Myosmarvirus MTx</taxon>
    </lineage>
</organism>
<gene>
    <name evidence="1" type="ORF">CPT_MTx_011</name>
</gene>
<evidence type="ECO:0000313" key="1">
    <source>
        <dbReference type="EMBL" id="QBQ72317.1"/>
    </source>
</evidence>
<accession>A0A482MIC9</accession>
<sequence length="87" mass="10053">MHNVEFIKIEKRYGGEAFRAVVYVPDQQDGWSIIHDIFEADKVETLVSHILSNRLMKDLKVNGRIVINPFKTAKALSKQIIRAMEIQ</sequence>
<keyword evidence="2" id="KW-1185">Reference proteome</keyword>
<protein>
    <submittedName>
        <fullName evidence="1">Uncharacterized protein</fullName>
    </submittedName>
</protein>
<proteinExistence type="predicted"/>
<evidence type="ECO:0000313" key="2">
    <source>
        <dbReference type="Proteomes" id="UP000309130"/>
    </source>
</evidence>
<name>A0A482MIC9_9CAUD</name>
<dbReference type="EMBL" id="MK618717">
    <property type="protein sequence ID" value="QBQ72317.1"/>
    <property type="molecule type" value="Genomic_DNA"/>
</dbReference>
<reference evidence="2" key="1">
    <citation type="submission" date="2019-03" db="EMBL/GenBank/DDBJ databases">
        <title>Complete Genome Sequence of Serratia marcescens Myophage MTx.</title>
        <authorList>
            <person name="Graham K."/>
            <person name="Freeman M."/>
            <person name="Newkirk H."/>
            <person name="Liu M."/>
            <person name="Ramsey J."/>
            <person name="Cahill J."/>
        </authorList>
    </citation>
    <scope>NUCLEOTIDE SEQUENCE [LARGE SCALE GENOMIC DNA]</scope>
</reference>
<dbReference type="Proteomes" id="UP000309130">
    <property type="component" value="Segment"/>
</dbReference>